<comment type="subunit">
    <text evidence="18">Homodimer. Interacts with lysosomal protein GLMP (via lumenal domain); the interaction starts while both proteins are still in the endoplasmic reticulum and is required for stabilization of MFSD1 in lysosomes but has no direct effect on its targeting to lysosomes or transporter activity.</text>
</comment>
<dbReference type="Proteomes" id="UP000001396">
    <property type="component" value="Unassembled WGS sequence"/>
</dbReference>
<dbReference type="RefSeq" id="XP_020427451.1">
    <property type="nucleotide sequence ID" value="XM_020582148.1"/>
</dbReference>
<feature type="transmembrane region" description="Helical" evidence="19">
    <location>
        <begin position="62"/>
        <end position="84"/>
    </location>
</feature>
<comment type="catalytic activity">
    <reaction evidence="12">
        <text>L-histidyl-L-alpha-amino acid(out) = L-histidyl-L-alpha-amino acid(in)</text>
        <dbReference type="Rhea" id="RHEA:79379"/>
        <dbReference type="ChEBI" id="CHEBI:229964"/>
    </reaction>
</comment>
<dbReference type="PANTHER" id="PTHR23512">
    <property type="entry name" value="MAJOR FACILITATOR SUPERFAMILY DOMAIN-CONTAINING PROTEIN 1"/>
    <property type="match status" value="1"/>
</dbReference>
<comment type="catalytic activity">
    <reaction evidence="14">
        <text>L-lysyl-glycine(out) = L-lysyl-glycine(in)</text>
        <dbReference type="Rhea" id="RHEA:79407"/>
        <dbReference type="ChEBI" id="CHEBI:191202"/>
    </reaction>
</comment>
<comment type="catalytic activity">
    <reaction evidence="13">
        <text>L-alanyl-L-lysine(out) = L-alanyl-L-lysine(in)</text>
        <dbReference type="Rhea" id="RHEA:79415"/>
        <dbReference type="ChEBI" id="CHEBI:192470"/>
    </reaction>
</comment>
<protein>
    <recommendedName>
        <fullName evidence="15">Lysosomal dipeptide transporter MFSD1</fullName>
    </recommendedName>
    <alternativeName>
        <fullName evidence="16">Major facilitator superfamily domain-containing protein 1</fullName>
    </alternativeName>
</protein>
<evidence type="ECO:0000256" key="3">
    <source>
        <dbReference type="ARBA" id="ARBA00044878"/>
    </source>
</evidence>
<keyword evidence="19" id="KW-0472">Membrane</keyword>
<feature type="transmembrane region" description="Helical" evidence="19">
    <location>
        <begin position="24"/>
        <end position="42"/>
    </location>
</feature>
<dbReference type="FunCoup" id="D3BTA0">
    <property type="interactions" value="2"/>
</dbReference>
<dbReference type="OMA" id="WFYWGNL"/>
<feature type="domain" description="Major facilitator superfamily (MFS) profile" evidence="20">
    <location>
        <begin position="24"/>
        <end position="440"/>
    </location>
</feature>
<dbReference type="PANTHER" id="PTHR23512:SF2">
    <property type="entry name" value="MAJOR FACILITATOR SUPERFAMILY (MFS) PROFILE DOMAIN-CONTAINING PROTEIN"/>
    <property type="match status" value="1"/>
</dbReference>
<feature type="transmembrane region" description="Helical" evidence="19">
    <location>
        <begin position="321"/>
        <end position="339"/>
    </location>
</feature>
<evidence type="ECO:0000256" key="8">
    <source>
        <dbReference type="ARBA" id="ARBA00044898"/>
    </source>
</evidence>
<comment type="catalytic activity">
    <reaction evidence="7">
        <text>L-alpha-aminoacyl-L-lysine(out) = L-alpha-aminoacyl-L-lysine(in)</text>
        <dbReference type="Rhea" id="RHEA:79383"/>
        <dbReference type="ChEBI" id="CHEBI:229966"/>
    </reaction>
</comment>
<evidence type="ECO:0000256" key="15">
    <source>
        <dbReference type="ARBA" id="ARBA00044985"/>
    </source>
</evidence>
<comment type="catalytic activity">
    <reaction evidence="9">
        <text>L-arginyl-L-alpha-amino acid(out) = L-arginyl-L-alpha-amino acid(in)</text>
        <dbReference type="Rhea" id="RHEA:79371"/>
        <dbReference type="ChEBI" id="CHEBI:84315"/>
    </reaction>
</comment>
<name>D3BTA0_HETP5</name>
<gene>
    <name evidence="21" type="ORF">PPL_11393</name>
</gene>
<evidence type="ECO:0000256" key="17">
    <source>
        <dbReference type="ARBA" id="ARBA00045709"/>
    </source>
</evidence>
<evidence type="ECO:0000259" key="20">
    <source>
        <dbReference type="PROSITE" id="PS50850"/>
    </source>
</evidence>
<organism evidence="21 22">
    <name type="scientific">Heterostelium pallidum (strain ATCC 26659 / Pp 5 / PN500)</name>
    <name type="common">Cellular slime mold</name>
    <name type="synonym">Polysphondylium pallidum</name>
    <dbReference type="NCBI Taxonomy" id="670386"/>
    <lineage>
        <taxon>Eukaryota</taxon>
        <taxon>Amoebozoa</taxon>
        <taxon>Evosea</taxon>
        <taxon>Eumycetozoa</taxon>
        <taxon>Dictyostelia</taxon>
        <taxon>Acytosteliales</taxon>
        <taxon>Acytosteliaceae</taxon>
        <taxon>Heterostelium</taxon>
    </lineage>
</organism>
<dbReference type="GO" id="GO:0016020">
    <property type="term" value="C:membrane"/>
    <property type="evidence" value="ECO:0007669"/>
    <property type="project" value="UniProtKB-SubCell"/>
</dbReference>
<evidence type="ECO:0000313" key="21">
    <source>
        <dbReference type="EMBL" id="EFA75317.1"/>
    </source>
</evidence>
<comment type="catalytic activity">
    <reaction evidence="3">
        <text>L-histidyl-glycine(out) = L-histidyl-glycine(in)</text>
        <dbReference type="Rhea" id="RHEA:79395"/>
        <dbReference type="ChEBI" id="CHEBI:229957"/>
    </reaction>
</comment>
<dbReference type="Gene3D" id="1.20.1250.20">
    <property type="entry name" value="MFS general substrate transporter like domains"/>
    <property type="match status" value="2"/>
</dbReference>
<feature type="transmembrane region" description="Helical" evidence="19">
    <location>
        <begin position="182"/>
        <end position="200"/>
    </location>
</feature>
<feature type="transmembrane region" description="Helical" evidence="19">
    <location>
        <begin position="351"/>
        <end position="370"/>
    </location>
</feature>
<keyword evidence="22" id="KW-1185">Reference proteome</keyword>
<keyword evidence="19" id="KW-0812">Transmembrane</keyword>
<keyword evidence="19" id="KW-1133">Transmembrane helix</keyword>
<dbReference type="STRING" id="670386.D3BTA0"/>
<evidence type="ECO:0000256" key="14">
    <source>
        <dbReference type="ARBA" id="ARBA00044924"/>
    </source>
</evidence>
<evidence type="ECO:0000256" key="18">
    <source>
        <dbReference type="ARBA" id="ARBA00046376"/>
    </source>
</evidence>
<comment type="subcellular location">
    <subcellularLocation>
        <location evidence="1">Membrane</location>
        <topology evidence="1">Multi-pass membrane protein</topology>
    </subcellularLocation>
</comment>
<dbReference type="InterPro" id="IPR011701">
    <property type="entry name" value="MFS"/>
</dbReference>
<comment type="catalytic activity">
    <reaction evidence="2">
        <text>L-lysyl-L-alanine(out) = L-lysyl-L-alanine(in)</text>
        <dbReference type="Rhea" id="RHEA:79399"/>
        <dbReference type="ChEBI" id="CHEBI:229954"/>
    </reaction>
</comment>
<evidence type="ECO:0000313" key="22">
    <source>
        <dbReference type="Proteomes" id="UP000001396"/>
    </source>
</evidence>
<comment type="catalytic activity">
    <reaction evidence="10">
        <text>L-lysyl-L-lysine(out) = L-lysyl-L-lysine(in)</text>
        <dbReference type="Rhea" id="RHEA:79403"/>
        <dbReference type="ChEBI" id="CHEBI:229956"/>
    </reaction>
</comment>
<comment type="catalytic activity">
    <reaction evidence="5">
        <text>L-alpha-aminoacyl-L-histidine(out) = L-alpha-aminoacyl-L-histidine(in)</text>
        <dbReference type="Rhea" id="RHEA:79375"/>
        <dbReference type="ChEBI" id="CHEBI:229967"/>
    </reaction>
</comment>
<sequence>MGALPNQNKSTTFLGISKNTIKKCVVMFLIANLGYGLQLSYSTPVALSQTYFKELKISEEQYGLLFSVYSLPNLIMIIVGGILIDILGTDIISIIFCGIAAFSSIFTVLSMPHFNLMMVGRFLLGMGGETLLACATTMIPLFYSPREVPICMGFLACWFYWGNLTAMLALPTINSIWGFRPALWLVAAVFILEFILNLVLCKFRERLKWSDQIDRSASAVSLKHINSEVSMMSEDRDLQDPDNESPTISLNGEQHVQGAIQSKWEIFVYKLSEVKDMSKRLSKRFWLLALICFISFYTMFGLAIIGTDVLEHKFGYDESKAALIMASEAMVNGILPMFTGMFIQRVRGRKIQLMILACILLGLGTFFLNVTEYLDMKAPLNESLDSPYSTAGMDNPPEQIVEKEENLGTIQDEEVADQHQPNINNIGDEEYEPINSVIIS</sequence>
<feature type="transmembrane region" description="Helical" evidence="19">
    <location>
        <begin position="91"/>
        <end position="110"/>
    </location>
</feature>
<feature type="transmembrane region" description="Helical" evidence="19">
    <location>
        <begin position="122"/>
        <end position="143"/>
    </location>
</feature>
<comment type="caution">
    <text evidence="21">The sequence shown here is derived from an EMBL/GenBank/DDBJ whole genome shotgun (WGS) entry which is preliminary data.</text>
</comment>
<evidence type="ECO:0000256" key="11">
    <source>
        <dbReference type="ARBA" id="ARBA00044903"/>
    </source>
</evidence>
<dbReference type="InParanoid" id="D3BTA0"/>
<dbReference type="PROSITE" id="PS50850">
    <property type="entry name" value="MFS"/>
    <property type="match status" value="1"/>
</dbReference>
<evidence type="ECO:0000256" key="7">
    <source>
        <dbReference type="ARBA" id="ARBA00044893"/>
    </source>
</evidence>
<evidence type="ECO:0000256" key="6">
    <source>
        <dbReference type="ARBA" id="ARBA00044891"/>
    </source>
</evidence>
<feature type="transmembrane region" description="Helical" evidence="19">
    <location>
        <begin position="285"/>
        <end position="306"/>
    </location>
</feature>
<proteinExistence type="predicted"/>
<dbReference type="InterPro" id="IPR020846">
    <property type="entry name" value="MFS_dom"/>
</dbReference>
<dbReference type="EMBL" id="ADBJ01000056">
    <property type="protein sequence ID" value="EFA75317.1"/>
    <property type="molecule type" value="Genomic_DNA"/>
</dbReference>
<comment type="catalytic activity">
    <reaction evidence="11">
        <text>L-arginyl-glycine(out) = L-arginyl-glycine(in)</text>
        <dbReference type="Rhea" id="RHEA:79391"/>
        <dbReference type="ChEBI" id="CHEBI:229955"/>
    </reaction>
</comment>
<evidence type="ECO:0000256" key="12">
    <source>
        <dbReference type="ARBA" id="ARBA00044912"/>
    </source>
</evidence>
<reference evidence="21 22" key="1">
    <citation type="journal article" date="2011" name="Genome Res.">
        <title>Phylogeny-wide analysis of social amoeba genomes highlights ancient origins for complex intercellular communication.</title>
        <authorList>
            <person name="Heidel A.J."/>
            <person name="Lawal H.M."/>
            <person name="Felder M."/>
            <person name="Schilde C."/>
            <person name="Helps N.R."/>
            <person name="Tunggal B."/>
            <person name="Rivero F."/>
            <person name="John U."/>
            <person name="Schleicher M."/>
            <person name="Eichinger L."/>
            <person name="Platzer M."/>
            <person name="Noegel A.A."/>
            <person name="Schaap P."/>
            <person name="Gloeckner G."/>
        </authorList>
    </citation>
    <scope>NUCLEOTIDE SEQUENCE [LARGE SCALE GENOMIC DNA]</scope>
    <source>
        <strain evidence="22">ATCC 26659 / Pp 5 / PN500</strain>
    </source>
</reference>
<dbReference type="AlphaFoldDB" id="D3BTA0"/>
<evidence type="ECO:0000256" key="10">
    <source>
        <dbReference type="ARBA" id="ARBA00044900"/>
    </source>
</evidence>
<comment type="catalytic activity">
    <reaction evidence="6">
        <text>L-lysyl-L-alpha-amino acid(out) = L-lysyl-L-alpha-amino acid(in)</text>
        <dbReference type="Rhea" id="RHEA:79387"/>
        <dbReference type="ChEBI" id="CHEBI:229965"/>
    </reaction>
</comment>
<dbReference type="Pfam" id="PF07690">
    <property type="entry name" value="MFS_1"/>
    <property type="match status" value="1"/>
</dbReference>
<evidence type="ECO:0000256" key="19">
    <source>
        <dbReference type="SAM" id="Phobius"/>
    </source>
</evidence>
<dbReference type="GeneID" id="31366861"/>
<comment type="function">
    <text evidence="17">Lysosomal dipeptide uniporter that selectively exports lysine, arginine or histidine-containing dipeptides with a net positive charge from the lysosome lumen into the cytosol. Could play a role in a specific type of protein O-glycosylation indirectly regulating macrophages migration and tissue invasion. Also essential for liver homeostasis.</text>
</comment>
<accession>D3BTA0</accession>
<evidence type="ECO:0000256" key="5">
    <source>
        <dbReference type="ARBA" id="ARBA00044884"/>
    </source>
</evidence>
<comment type="catalytic activity">
    <reaction evidence="8">
        <text>L-aspartyl-L-lysine(out) = L-aspartyl-L-lysine(in)</text>
        <dbReference type="Rhea" id="RHEA:79411"/>
        <dbReference type="ChEBI" id="CHEBI:229953"/>
    </reaction>
</comment>
<dbReference type="InterPro" id="IPR052187">
    <property type="entry name" value="MFSD1"/>
</dbReference>
<evidence type="ECO:0000256" key="1">
    <source>
        <dbReference type="ARBA" id="ARBA00004141"/>
    </source>
</evidence>
<dbReference type="InterPro" id="IPR036259">
    <property type="entry name" value="MFS_trans_sf"/>
</dbReference>
<evidence type="ECO:0000256" key="4">
    <source>
        <dbReference type="ARBA" id="ARBA00044881"/>
    </source>
</evidence>
<evidence type="ECO:0000256" key="16">
    <source>
        <dbReference type="ARBA" id="ARBA00045018"/>
    </source>
</evidence>
<evidence type="ECO:0000256" key="2">
    <source>
        <dbReference type="ARBA" id="ARBA00044876"/>
    </source>
</evidence>
<evidence type="ECO:0000256" key="9">
    <source>
        <dbReference type="ARBA" id="ARBA00044899"/>
    </source>
</evidence>
<dbReference type="GO" id="GO:0022857">
    <property type="term" value="F:transmembrane transporter activity"/>
    <property type="evidence" value="ECO:0007669"/>
    <property type="project" value="InterPro"/>
</dbReference>
<feature type="transmembrane region" description="Helical" evidence="19">
    <location>
        <begin position="150"/>
        <end position="170"/>
    </location>
</feature>
<dbReference type="SUPFAM" id="SSF103473">
    <property type="entry name" value="MFS general substrate transporter"/>
    <property type="match status" value="1"/>
</dbReference>
<evidence type="ECO:0000256" key="13">
    <source>
        <dbReference type="ARBA" id="ARBA00044919"/>
    </source>
</evidence>
<comment type="catalytic activity">
    <reaction evidence="4">
        <text>L-alpha-aminoacyl-L-arginine(out) = L-alpha-aminoacyl-L-arginine(in)</text>
        <dbReference type="Rhea" id="RHEA:79367"/>
        <dbReference type="ChEBI" id="CHEBI:229968"/>
    </reaction>
</comment>